<organism evidence="4 5">
    <name type="scientific">Streptomyces machairae</name>
    <dbReference type="NCBI Taxonomy" id="3134109"/>
    <lineage>
        <taxon>Bacteria</taxon>
        <taxon>Bacillati</taxon>
        <taxon>Actinomycetota</taxon>
        <taxon>Actinomycetes</taxon>
        <taxon>Kitasatosporales</taxon>
        <taxon>Streptomycetaceae</taxon>
        <taxon>Streptomyces</taxon>
    </lineage>
</organism>
<feature type="domain" description="Carrier" evidence="3">
    <location>
        <begin position="408"/>
        <end position="486"/>
    </location>
</feature>
<dbReference type="InterPro" id="IPR006162">
    <property type="entry name" value="Ppantetheine_attach_site"/>
</dbReference>
<dbReference type="Proteomes" id="UP001376459">
    <property type="component" value="Unassembled WGS sequence"/>
</dbReference>
<dbReference type="SUPFAM" id="SSF47336">
    <property type="entry name" value="ACP-like"/>
    <property type="match status" value="1"/>
</dbReference>
<protein>
    <submittedName>
        <fullName evidence="4">SDR family NAD(P)-dependent oxidoreductase</fullName>
    </submittedName>
</protein>
<dbReference type="Pfam" id="PF08659">
    <property type="entry name" value="KR"/>
    <property type="match status" value="1"/>
</dbReference>
<dbReference type="InterPro" id="IPR020806">
    <property type="entry name" value="PKS_PP-bd"/>
</dbReference>
<dbReference type="InterPro" id="IPR036736">
    <property type="entry name" value="ACP-like_sf"/>
</dbReference>
<dbReference type="EMBL" id="JBBKAK010000001">
    <property type="protein sequence ID" value="MEJ8672497.1"/>
    <property type="molecule type" value="Genomic_DNA"/>
</dbReference>
<dbReference type="InterPro" id="IPR013968">
    <property type="entry name" value="PKS_KR"/>
</dbReference>
<keyword evidence="1" id="KW-0596">Phosphopantetheine</keyword>
<dbReference type="SMART" id="SM01294">
    <property type="entry name" value="PKS_PP_betabranch"/>
    <property type="match status" value="1"/>
</dbReference>
<accession>A0ABU8UUE8</accession>
<sequence>MVVNSLAGQAIDRGLETLRPGGRFVELGKRDIYANKPLLMRPFSRNIAFFGVDVTALLSDPAGLHTGRRLLAEVAERVADGRYRPLPHTVYPAARVGEAFALLQHSRHIGKVVVSLDPQDGPVPVRTRPGPPRLDPDSCYLITGGLSGFGAATARWLADRGARHLALVSRRGADGPEAAAVLSDLAARGVTATPYAADVSDAAAMARVIGALDATGHRLAGVVHAAMTLSDGPLTELSDERIRAVLAPKMAGAAVLDALTVDHDLALFWLYSSFAAAIGNIHQAAYAGGNLFTEALARRRGRTGPALAVGWGALGDVGHVAREGLAPAMEALGAEPLGPHEALAALGSVAASGTAVTGIGRYDWTRVRSWLPALATPRFSALRPADGELGGNSRQDLLAALADVTADEALETVNRALAEVLARILQTDTARLDPALPLQDYGVDSLMAAELLTTLRQRLDVEIPPMELLQGGVTLTDLARHVLLRLGVRTTDSANG</sequence>
<dbReference type="Pfam" id="PF00550">
    <property type="entry name" value="PP-binding"/>
    <property type="match status" value="1"/>
</dbReference>
<comment type="caution">
    <text evidence="4">The sequence shown here is derived from an EMBL/GenBank/DDBJ whole genome shotgun (WGS) entry which is preliminary data.</text>
</comment>
<name>A0ABU8UUE8_9ACTN</name>
<dbReference type="PROSITE" id="PS50075">
    <property type="entry name" value="CARRIER"/>
    <property type="match status" value="1"/>
</dbReference>
<dbReference type="SMART" id="SM00822">
    <property type="entry name" value="PKS_KR"/>
    <property type="match status" value="1"/>
</dbReference>
<dbReference type="PROSITE" id="PS00012">
    <property type="entry name" value="PHOSPHOPANTETHEINE"/>
    <property type="match status" value="1"/>
</dbReference>
<proteinExistence type="predicted"/>
<dbReference type="SMART" id="SM00823">
    <property type="entry name" value="PKS_PP"/>
    <property type="match status" value="1"/>
</dbReference>
<dbReference type="PANTHER" id="PTHR43775:SF37">
    <property type="entry name" value="SI:DKEY-61P9.11"/>
    <property type="match status" value="1"/>
</dbReference>
<dbReference type="InterPro" id="IPR057326">
    <property type="entry name" value="KR_dom"/>
</dbReference>
<dbReference type="Gene3D" id="3.40.50.720">
    <property type="entry name" value="NAD(P)-binding Rossmann-like Domain"/>
    <property type="match status" value="1"/>
</dbReference>
<evidence type="ECO:0000256" key="1">
    <source>
        <dbReference type="ARBA" id="ARBA00022450"/>
    </source>
</evidence>
<keyword evidence="2" id="KW-0597">Phosphoprotein</keyword>
<gene>
    <name evidence="4" type="ORF">WKI71_41765</name>
</gene>
<evidence type="ECO:0000313" key="5">
    <source>
        <dbReference type="Proteomes" id="UP001376459"/>
    </source>
</evidence>
<dbReference type="SUPFAM" id="SSF51735">
    <property type="entry name" value="NAD(P)-binding Rossmann-fold domains"/>
    <property type="match status" value="2"/>
</dbReference>
<dbReference type="Gene3D" id="3.90.180.10">
    <property type="entry name" value="Medium-chain alcohol dehydrogenases, catalytic domain"/>
    <property type="match status" value="1"/>
</dbReference>
<dbReference type="SMART" id="SM00829">
    <property type="entry name" value="PKS_ER"/>
    <property type="match status" value="1"/>
</dbReference>
<keyword evidence="5" id="KW-1185">Reference proteome</keyword>
<evidence type="ECO:0000313" key="4">
    <source>
        <dbReference type="EMBL" id="MEJ8672497.1"/>
    </source>
</evidence>
<dbReference type="InterPro" id="IPR009081">
    <property type="entry name" value="PP-bd_ACP"/>
</dbReference>
<evidence type="ECO:0000256" key="2">
    <source>
        <dbReference type="ARBA" id="ARBA00022553"/>
    </source>
</evidence>
<dbReference type="PANTHER" id="PTHR43775">
    <property type="entry name" value="FATTY ACID SYNTHASE"/>
    <property type="match status" value="1"/>
</dbReference>
<evidence type="ECO:0000259" key="3">
    <source>
        <dbReference type="PROSITE" id="PS50075"/>
    </source>
</evidence>
<reference evidence="4 5" key="1">
    <citation type="submission" date="2024-03" db="EMBL/GenBank/DDBJ databases">
        <title>Novel Streptomyces species of biotechnological and ecological value are a feature of Machair soil.</title>
        <authorList>
            <person name="Prole J.R."/>
            <person name="Goodfellow M."/>
            <person name="Allenby N."/>
            <person name="Ward A.C."/>
        </authorList>
    </citation>
    <scope>NUCLEOTIDE SEQUENCE [LARGE SCALE GENOMIC DNA]</scope>
    <source>
        <strain evidence="4 5">MS1.AVA.1</strain>
    </source>
</reference>
<dbReference type="Gene3D" id="1.10.1200.10">
    <property type="entry name" value="ACP-like"/>
    <property type="match status" value="1"/>
</dbReference>
<dbReference type="InterPro" id="IPR050091">
    <property type="entry name" value="PKS_NRPS_Biosynth_Enz"/>
</dbReference>
<dbReference type="Pfam" id="PF13602">
    <property type="entry name" value="ADH_zinc_N_2"/>
    <property type="match status" value="1"/>
</dbReference>
<dbReference type="InterPro" id="IPR036291">
    <property type="entry name" value="NAD(P)-bd_dom_sf"/>
</dbReference>
<dbReference type="InterPro" id="IPR020843">
    <property type="entry name" value="ER"/>
</dbReference>